<gene>
    <name evidence="2" type="ORF">CAC42_1613</name>
</gene>
<sequence>MPRIMAPPPSGEFQVALIKPFSGTAKHTIQITGEPNRPATVLTSTDSGSGNKNEKTGEMSAGDVQELLRLTGQLRGLPSHPTKDIYGADVRLELHTFDINWTNAEDDPSGDVNSLGDESKTTFKDVADSIEAAARTFAKQPNAV</sequence>
<comment type="caution">
    <text evidence="2">The sequence shown here is derived from an EMBL/GenBank/DDBJ whole genome shotgun (WGS) entry which is preliminary data.</text>
</comment>
<evidence type="ECO:0000313" key="3">
    <source>
        <dbReference type="Proteomes" id="UP000243797"/>
    </source>
</evidence>
<feature type="region of interest" description="Disordered" evidence="1">
    <location>
        <begin position="32"/>
        <end position="61"/>
    </location>
</feature>
<dbReference type="InParanoid" id="A0A2K1R3B1"/>
<name>A0A2K1R3B1_9PEZI</name>
<keyword evidence="3" id="KW-1185">Reference proteome</keyword>
<evidence type="ECO:0000313" key="2">
    <source>
        <dbReference type="EMBL" id="PNS21759.1"/>
    </source>
</evidence>
<dbReference type="OrthoDB" id="5366606at2759"/>
<accession>A0A2K1R3B1</accession>
<dbReference type="EMBL" id="NKHZ01000010">
    <property type="protein sequence ID" value="PNS21759.1"/>
    <property type="molecule type" value="Genomic_DNA"/>
</dbReference>
<evidence type="ECO:0000256" key="1">
    <source>
        <dbReference type="SAM" id="MobiDB-lite"/>
    </source>
</evidence>
<feature type="compositionally biased region" description="Polar residues" evidence="1">
    <location>
        <begin position="41"/>
        <end position="51"/>
    </location>
</feature>
<protein>
    <submittedName>
        <fullName evidence="2">Uncharacterized protein</fullName>
    </submittedName>
</protein>
<dbReference type="AlphaFoldDB" id="A0A2K1R3B1"/>
<reference evidence="2 3" key="1">
    <citation type="submission" date="2017-06" db="EMBL/GenBank/DDBJ databases">
        <title>Draft genome sequence of a variant of Elsinoe murrayae.</title>
        <authorList>
            <person name="Cheng Q."/>
        </authorList>
    </citation>
    <scope>NUCLEOTIDE SEQUENCE [LARGE SCALE GENOMIC DNA]</scope>
    <source>
        <strain evidence="2 3">CQ-2017a</strain>
    </source>
</reference>
<proteinExistence type="predicted"/>
<organism evidence="2 3">
    <name type="scientific">Sphaceloma murrayae</name>
    <dbReference type="NCBI Taxonomy" id="2082308"/>
    <lineage>
        <taxon>Eukaryota</taxon>
        <taxon>Fungi</taxon>
        <taxon>Dikarya</taxon>
        <taxon>Ascomycota</taxon>
        <taxon>Pezizomycotina</taxon>
        <taxon>Dothideomycetes</taxon>
        <taxon>Dothideomycetidae</taxon>
        <taxon>Myriangiales</taxon>
        <taxon>Elsinoaceae</taxon>
        <taxon>Sphaceloma</taxon>
    </lineage>
</organism>
<dbReference type="Proteomes" id="UP000243797">
    <property type="component" value="Unassembled WGS sequence"/>
</dbReference>